<dbReference type="AlphaFoldDB" id="A0A6S6RSG5"/>
<accession>A0A6S6RSG5</accession>
<reference evidence="2" key="1">
    <citation type="submission" date="2020-01" db="EMBL/GenBank/DDBJ databases">
        <authorList>
            <person name="Meier V. D."/>
            <person name="Meier V D."/>
        </authorList>
    </citation>
    <scope>NUCLEOTIDE SEQUENCE</scope>
    <source>
        <strain evidence="2">HLG_WM_MAG_10</strain>
    </source>
</reference>
<evidence type="ECO:0008006" key="3">
    <source>
        <dbReference type="Google" id="ProtNLM"/>
    </source>
</evidence>
<feature type="transmembrane region" description="Helical" evidence="1">
    <location>
        <begin position="143"/>
        <end position="161"/>
    </location>
</feature>
<sequence length="243" mass="26671">MALTNYRDDLEIATAERYKKAIPLPLRVLATIISTIFHPLFVLSYAYILLAFFNPFLFGEASVERIFAFGKLNSKGLLFVHLLSFSCIIPLVGVFLMRGLGMVKTLSLTTQDERKIPYILAGIFYMGLVAQNSTTGLPMEIKIFTIGATIALFVAFFINLFTKISMHTVGMGGFLAMIIIIIAKSYGGAEFLLIFGILACGLVATCRLLLGAHQVSDIYGGFFVGFLAQFVAVSYMLSTQPIT</sequence>
<name>A0A6S6RSG5_9BACT</name>
<feature type="transmembrane region" description="Helical" evidence="1">
    <location>
        <begin position="192"/>
        <end position="210"/>
    </location>
</feature>
<feature type="transmembrane region" description="Helical" evidence="1">
    <location>
        <begin position="118"/>
        <end position="137"/>
    </location>
</feature>
<organism evidence="2">
    <name type="scientific">uncultured Aureispira sp</name>
    <dbReference type="NCBI Taxonomy" id="1331704"/>
    <lineage>
        <taxon>Bacteria</taxon>
        <taxon>Pseudomonadati</taxon>
        <taxon>Bacteroidota</taxon>
        <taxon>Saprospiria</taxon>
        <taxon>Saprospirales</taxon>
        <taxon>Saprospiraceae</taxon>
        <taxon>Aureispira</taxon>
        <taxon>environmental samples</taxon>
    </lineage>
</organism>
<feature type="transmembrane region" description="Helical" evidence="1">
    <location>
        <begin position="28"/>
        <end position="57"/>
    </location>
</feature>
<protein>
    <recommendedName>
        <fullName evidence="3">PAP2 superfamily protein</fullName>
    </recommendedName>
</protein>
<gene>
    <name evidence="2" type="ORF">HELGO_WM28590</name>
</gene>
<feature type="transmembrane region" description="Helical" evidence="1">
    <location>
        <begin position="77"/>
        <end position="97"/>
    </location>
</feature>
<keyword evidence="1" id="KW-0812">Transmembrane</keyword>
<feature type="transmembrane region" description="Helical" evidence="1">
    <location>
        <begin position="217"/>
        <end position="237"/>
    </location>
</feature>
<proteinExistence type="predicted"/>
<keyword evidence="1" id="KW-1133">Transmembrane helix</keyword>
<keyword evidence="1" id="KW-0472">Membrane</keyword>
<evidence type="ECO:0000256" key="1">
    <source>
        <dbReference type="SAM" id="Phobius"/>
    </source>
</evidence>
<feature type="transmembrane region" description="Helical" evidence="1">
    <location>
        <begin position="168"/>
        <end position="186"/>
    </location>
</feature>
<dbReference type="EMBL" id="CACVAQ010000018">
    <property type="protein sequence ID" value="CAA6799035.1"/>
    <property type="molecule type" value="Genomic_DNA"/>
</dbReference>
<evidence type="ECO:0000313" key="2">
    <source>
        <dbReference type="EMBL" id="CAA6799035.1"/>
    </source>
</evidence>